<gene>
    <name evidence="1" type="ORF">FIBSPDRAFT_868476</name>
</gene>
<accession>A0A166D2R4</accession>
<name>A0A166D2R4_9AGAM</name>
<sequence length="270" mass="30048">MFDLPQGAASSDQEMRDNTPAVAMAEPASVVKHLLQCCYPLTAVSGIAFETVVEIFKLLEAAQKYDVAGVEAIARCAIEPKSGLMIGYPFEVYALAAGYKWEEEVRVAARKCLLNGPPWNYPSSQIMESVSGAILRRLDRYFTQCGDAAKTTVRAIDWPTVYTSLCGCSRCYQMQERIRITINPTQRSEYHPNVYWMVYLGEVRNILDQRPDGSTALDADVMVTANGKLGTCESCLKKLPAVLRTMCDMARHLEAEINKSVDKVELEVKL</sequence>
<dbReference type="EMBL" id="KV417620">
    <property type="protein sequence ID" value="KZP14250.1"/>
    <property type="molecule type" value="Genomic_DNA"/>
</dbReference>
<proteinExistence type="predicted"/>
<protein>
    <recommendedName>
        <fullName evidence="2">BTB domain-containing protein</fullName>
    </recommendedName>
</protein>
<dbReference type="STRING" id="436010.A0A166D2R4"/>
<evidence type="ECO:0000313" key="1">
    <source>
        <dbReference type="EMBL" id="KZP14250.1"/>
    </source>
</evidence>
<organism evidence="1">
    <name type="scientific">Athelia psychrophila</name>
    <dbReference type="NCBI Taxonomy" id="1759441"/>
    <lineage>
        <taxon>Eukaryota</taxon>
        <taxon>Fungi</taxon>
        <taxon>Dikarya</taxon>
        <taxon>Basidiomycota</taxon>
        <taxon>Agaricomycotina</taxon>
        <taxon>Agaricomycetes</taxon>
        <taxon>Agaricomycetidae</taxon>
        <taxon>Atheliales</taxon>
        <taxon>Atheliaceae</taxon>
        <taxon>Athelia</taxon>
    </lineage>
</organism>
<evidence type="ECO:0008006" key="2">
    <source>
        <dbReference type="Google" id="ProtNLM"/>
    </source>
</evidence>
<reference evidence="1" key="1">
    <citation type="journal article" date="2016" name="Mol. Biol. Evol.">
        <title>Comparative Genomics of Early-Diverging Mushroom-Forming Fungi Provides Insights into the Origins of Lignocellulose Decay Capabilities.</title>
        <authorList>
            <person name="Nagy L.G."/>
            <person name="Riley R."/>
            <person name="Tritt A."/>
            <person name="Adam C."/>
            <person name="Daum C."/>
            <person name="Floudas D."/>
            <person name="Sun H."/>
            <person name="Yadav J.S."/>
            <person name="Pangilinan J."/>
            <person name="Larsson K.H."/>
            <person name="Matsuura K."/>
            <person name="Barry K."/>
            <person name="Labutti K."/>
            <person name="Kuo R."/>
            <person name="Ohm R.A."/>
            <person name="Bhattacharya S.S."/>
            <person name="Shirouzu T."/>
            <person name="Yoshinaga Y."/>
            <person name="Martin F.M."/>
            <person name="Grigoriev I.V."/>
            <person name="Hibbett D.S."/>
        </authorList>
    </citation>
    <scope>NUCLEOTIDE SEQUENCE [LARGE SCALE GENOMIC DNA]</scope>
    <source>
        <strain evidence="1">CBS 109695</strain>
    </source>
</reference>
<dbReference type="AlphaFoldDB" id="A0A166D2R4"/>